<dbReference type="EMBL" id="JAWRVE010000004">
    <property type="protein sequence ID" value="KAL1882238.1"/>
    <property type="molecule type" value="Genomic_DNA"/>
</dbReference>
<dbReference type="Gene3D" id="3.40.50.1820">
    <property type="entry name" value="alpha/beta hydrolase"/>
    <property type="match status" value="1"/>
</dbReference>
<organism evidence="1 2">
    <name type="scientific">Diaporthe australafricana</name>
    <dbReference type="NCBI Taxonomy" id="127596"/>
    <lineage>
        <taxon>Eukaryota</taxon>
        <taxon>Fungi</taxon>
        <taxon>Dikarya</taxon>
        <taxon>Ascomycota</taxon>
        <taxon>Pezizomycotina</taxon>
        <taxon>Sordariomycetes</taxon>
        <taxon>Sordariomycetidae</taxon>
        <taxon>Diaporthales</taxon>
        <taxon>Diaporthaceae</taxon>
        <taxon>Diaporthe</taxon>
    </lineage>
</organism>
<keyword evidence="2" id="KW-1185">Reference proteome</keyword>
<dbReference type="Proteomes" id="UP001583177">
    <property type="component" value="Unassembled WGS sequence"/>
</dbReference>
<dbReference type="PANTHER" id="PTHR12277">
    <property type="entry name" value="ALPHA/BETA HYDROLASE DOMAIN-CONTAINING PROTEIN"/>
    <property type="match status" value="1"/>
</dbReference>
<proteinExistence type="predicted"/>
<comment type="caution">
    <text evidence="1">The sequence shown here is derived from an EMBL/GenBank/DDBJ whole genome shotgun (WGS) entry which is preliminary data.</text>
</comment>
<sequence>MVSLQNKIIYAPYLPPTARFEKISDWQSKLFGIEWKEIHTRSIDGTDLALAVASVSSGVNERTEQDISHHVYILYLQGNASSLPPRLSDHSWILRKIKRSFGNGYPECGKVRFTQVGLSYRGYWTSSGTPNEIGINLDTIAAVGWISQLHENTYQKVEGDRQAVKPILFIWGQSIGSGFTTNLAASGAIPLHLEPTALILETPFLSIKEMLTSLYPEKWLPYRYLHPFLRNFLDSYKNLGTMTAQRLEKGIQPPDVFILEAGRDEVVPPSHPEKLRERCIELGLPVETVVVPRAFHSDAINGRVHVADFIVKQTAKVIQKRHSDHPTDS</sequence>
<protein>
    <submittedName>
        <fullName evidence="1">Uncharacterized protein</fullName>
    </submittedName>
</protein>
<accession>A0ABR3Y318</accession>
<name>A0ABR3Y318_9PEZI</name>
<dbReference type="InterPro" id="IPR029058">
    <property type="entry name" value="AB_hydrolase_fold"/>
</dbReference>
<evidence type="ECO:0000313" key="2">
    <source>
        <dbReference type="Proteomes" id="UP001583177"/>
    </source>
</evidence>
<reference evidence="1 2" key="1">
    <citation type="journal article" date="2024" name="IMA Fungus">
        <title>IMA Genome - F19 : A genome assembly and annotation guide to empower mycologists, including annotated draft genome sequences of Ceratocystis pirilliformis, Diaporthe australafricana, Fusarium ophioides, Paecilomyces lecythidis, and Sporothrix stenoceras.</title>
        <authorList>
            <person name="Aylward J."/>
            <person name="Wilson A.M."/>
            <person name="Visagie C.M."/>
            <person name="Spraker J."/>
            <person name="Barnes I."/>
            <person name="Buitendag C."/>
            <person name="Ceriani C."/>
            <person name="Del Mar Angel L."/>
            <person name="du Plessis D."/>
            <person name="Fuchs T."/>
            <person name="Gasser K."/>
            <person name="Kramer D."/>
            <person name="Li W."/>
            <person name="Munsamy K."/>
            <person name="Piso A."/>
            <person name="Price J.L."/>
            <person name="Sonnekus B."/>
            <person name="Thomas C."/>
            <person name="van der Nest A."/>
            <person name="van Dijk A."/>
            <person name="van Heerden A."/>
            <person name="van Vuuren N."/>
            <person name="Yilmaz N."/>
            <person name="Duong T.A."/>
            <person name="van der Merwe N.A."/>
            <person name="Wingfield M.J."/>
            <person name="Wingfield B.D."/>
        </authorList>
    </citation>
    <scope>NUCLEOTIDE SEQUENCE [LARGE SCALE GENOMIC DNA]</scope>
    <source>
        <strain evidence="1 2">CMW 18300</strain>
    </source>
</reference>
<dbReference type="SUPFAM" id="SSF53474">
    <property type="entry name" value="alpha/beta-Hydrolases"/>
    <property type="match status" value="1"/>
</dbReference>
<gene>
    <name evidence="1" type="ORF">Daus18300_000724</name>
</gene>
<evidence type="ECO:0000313" key="1">
    <source>
        <dbReference type="EMBL" id="KAL1882238.1"/>
    </source>
</evidence>
<dbReference type="PANTHER" id="PTHR12277:SF64">
    <property type="entry name" value="SUPERFAMILY HYDROLASE, PUTATIVE (AFU_ORTHOLOGUE AFUA_3G01760)-RELATED"/>
    <property type="match status" value="1"/>
</dbReference>